<reference evidence="2" key="1">
    <citation type="journal article" date="2022" name="bioRxiv">
        <title>Sequencing and chromosome-scale assembly of the giantPleurodeles waltlgenome.</title>
        <authorList>
            <person name="Brown T."/>
            <person name="Elewa A."/>
            <person name="Iarovenko S."/>
            <person name="Subramanian E."/>
            <person name="Araus A.J."/>
            <person name="Petzold A."/>
            <person name="Susuki M."/>
            <person name="Suzuki K.-i.T."/>
            <person name="Hayashi T."/>
            <person name="Toyoda A."/>
            <person name="Oliveira C."/>
            <person name="Osipova E."/>
            <person name="Leigh N.D."/>
            <person name="Simon A."/>
            <person name="Yun M.H."/>
        </authorList>
    </citation>
    <scope>NUCLEOTIDE SEQUENCE</scope>
    <source>
        <strain evidence="2">20211129_DDA</strain>
        <tissue evidence="2">Liver</tissue>
    </source>
</reference>
<protein>
    <submittedName>
        <fullName evidence="2">Uncharacterized protein</fullName>
    </submittedName>
</protein>
<dbReference type="EMBL" id="JANPWB010000003">
    <property type="protein sequence ID" value="KAJ1198449.1"/>
    <property type="molecule type" value="Genomic_DNA"/>
</dbReference>
<keyword evidence="3" id="KW-1185">Reference proteome</keyword>
<accession>A0AAV7VCT8</accession>
<gene>
    <name evidence="2" type="ORF">NDU88_002290</name>
</gene>
<feature type="region of interest" description="Disordered" evidence="1">
    <location>
        <begin position="26"/>
        <end position="70"/>
    </location>
</feature>
<evidence type="ECO:0000256" key="1">
    <source>
        <dbReference type="SAM" id="MobiDB-lite"/>
    </source>
</evidence>
<comment type="caution">
    <text evidence="2">The sequence shown here is derived from an EMBL/GenBank/DDBJ whole genome shotgun (WGS) entry which is preliminary data.</text>
</comment>
<evidence type="ECO:0000313" key="3">
    <source>
        <dbReference type="Proteomes" id="UP001066276"/>
    </source>
</evidence>
<name>A0AAV7VCT8_PLEWA</name>
<organism evidence="2 3">
    <name type="scientific">Pleurodeles waltl</name>
    <name type="common">Iberian ribbed newt</name>
    <dbReference type="NCBI Taxonomy" id="8319"/>
    <lineage>
        <taxon>Eukaryota</taxon>
        <taxon>Metazoa</taxon>
        <taxon>Chordata</taxon>
        <taxon>Craniata</taxon>
        <taxon>Vertebrata</taxon>
        <taxon>Euteleostomi</taxon>
        <taxon>Amphibia</taxon>
        <taxon>Batrachia</taxon>
        <taxon>Caudata</taxon>
        <taxon>Salamandroidea</taxon>
        <taxon>Salamandridae</taxon>
        <taxon>Pleurodelinae</taxon>
        <taxon>Pleurodeles</taxon>
    </lineage>
</organism>
<evidence type="ECO:0000313" key="2">
    <source>
        <dbReference type="EMBL" id="KAJ1198449.1"/>
    </source>
</evidence>
<proteinExistence type="predicted"/>
<sequence>MTRARKGRAADGAVPILRAERSCFYASNGGERGRDSEAPLLPKPRQVAHSHRRGAGQRSVGRSPMPDEQA</sequence>
<feature type="compositionally biased region" description="Basic residues" evidence="1">
    <location>
        <begin position="46"/>
        <end position="55"/>
    </location>
</feature>
<dbReference type="Proteomes" id="UP001066276">
    <property type="component" value="Chromosome 2_1"/>
</dbReference>
<dbReference type="AlphaFoldDB" id="A0AAV7VCT8"/>